<dbReference type="EMBL" id="DTMQ01000047">
    <property type="protein sequence ID" value="HGE99947.1"/>
    <property type="molecule type" value="Genomic_DNA"/>
</dbReference>
<comment type="caution">
    <text evidence="2">The sequence shown here is derived from an EMBL/GenBank/DDBJ whole genome shotgun (WGS) entry which is preliminary data.</text>
</comment>
<dbReference type="AlphaFoldDB" id="A0A7C3V0C2"/>
<protein>
    <submittedName>
        <fullName evidence="2">Uncharacterized protein</fullName>
    </submittedName>
</protein>
<feature type="compositionally biased region" description="Basic and acidic residues" evidence="1">
    <location>
        <begin position="47"/>
        <end position="66"/>
    </location>
</feature>
<gene>
    <name evidence="2" type="ORF">ENX07_07780</name>
</gene>
<organism evidence="2">
    <name type="scientific">candidate division WOR-3 bacterium</name>
    <dbReference type="NCBI Taxonomy" id="2052148"/>
    <lineage>
        <taxon>Bacteria</taxon>
        <taxon>Bacteria division WOR-3</taxon>
    </lineage>
</organism>
<proteinExistence type="predicted"/>
<reference evidence="2" key="1">
    <citation type="journal article" date="2020" name="mSystems">
        <title>Genome- and Community-Level Interaction Insights into Carbon Utilization and Element Cycling Functions of Hydrothermarchaeota in Hydrothermal Sediment.</title>
        <authorList>
            <person name="Zhou Z."/>
            <person name="Liu Y."/>
            <person name="Xu W."/>
            <person name="Pan J."/>
            <person name="Luo Z.H."/>
            <person name="Li M."/>
        </authorList>
    </citation>
    <scope>NUCLEOTIDE SEQUENCE [LARGE SCALE GENOMIC DNA]</scope>
    <source>
        <strain evidence="2">SpSt-906</strain>
    </source>
</reference>
<evidence type="ECO:0000313" key="2">
    <source>
        <dbReference type="EMBL" id="HGE99947.1"/>
    </source>
</evidence>
<evidence type="ECO:0000256" key="1">
    <source>
        <dbReference type="SAM" id="MobiDB-lite"/>
    </source>
</evidence>
<sequence>MRQRIIVILVIVIALLLILTLTRGKPKSKVVAERKARPSLMKKPEEIKETVPIEKEKKPEAKKETKPVPAPIAQEEGWGEDPFVRDFSFLTEIKDLRLTAITISESKSYALINDMIVSVGDEIAGKKIVAIDKDKVVVEKGGKRFEVYLGQ</sequence>
<name>A0A7C3V0C2_UNCW3</name>
<feature type="region of interest" description="Disordered" evidence="1">
    <location>
        <begin position="47"/>
        <end position="75"/>
    </location>
</feature>
<accession>A0A7C3V0C2</accession>